<accession>A0ABS4IZS6</accession>
<sequence>MERGWAPGAGDEEHAQLRGAEGLTMFFIVKSTSPLHNLALTMKIYLVYRVDHLKGVWENRHNQNKR</sequence>
<gene>
    <name evidence="1" type="ORF">J2Z66_004714</name>
</gene>
<dbReference type="Proteomes" id="UP001519287">
    <property type="component" value="Unassembled WGS sequence"/>
</dbReference>
<reference evidence="1 2" key="1">
    <citation type="submission" date="2021-03" db="EMBL/GenBank/DDBJ databases">
        <title>Genomic Encyclopedia of Type Strains, Phase IV (KMG-IV): sequencing the most valuable type-strain genomes for metagenomic binning, comparative biology and taxonomic classification.</title>
        <authorList>
            <person name="Goeker M."/>
        </authorList>
    </citation>
    <scope>NUCLEOTIDE SEQUENCE [LARGE SCALE GENOMIC DNA]</scope>
    <source>
        <strain evidence="1 2">DSM 26048</strain>
    </source>
</reference>
<proteinExistence type="predicted"/>
<protein>
    <submittedName>
        <fullName evidence="1">Uncharacterized protein</fullName>
    </submittedName>
</protein>
<dbReference type="EMBL" id="JAGGLB010000017">
    <property type="protein sequence ID" value="MBP1993097.1"/>
    <property type="molecule type" value="Genomic_DNA"/>
</dbReference>
<evidence type="ECO:0000313" key="2">
    <source>
        <dbReference type="Proteomes" id="UP001519287"/>
    </source>
</evidence>
<name>A0ABS4IZS6_9BACL</name>
<comment type="caution">
    <text evidence="1">The sequence shown here is derived from an EMBL/GenBank/DDBJ whole genome shotgun (WGS) entry which is preliminary data.</text>
</comment>
<organism evidence="1 2">
    <name type="scientific">Paenibacillus eucommiae</name>
    <dbReference type="NCBI Taxonomy" id="1355755"/>
    <lineage>
        <taxon>Bacteria</taxon>
        <taxon>Bacillati</taxon>
        <taxon>Bacillota</taxon>
        <taxon>Bacilli</taxon>
        <taxon>Bacillales</taxon>
        <taxon>Paenibacillaceae</taxon>
        <taxon>Paenibacillus</taxon>
    </lineage>
</organism>
<keyword evidence="2" id="KW-1185">Reference proteome</keyword>
<evidence type="ECO:0000313" key="1">
    <source>
        <dbReference type="EMBL" id="MBP1993097.1"/>
    </source>
</evidence>